<evidence type="ECO:0000256" key="2">
    <source>
        <dbReference type="SAM" id="MobiDB-lite"/>
    </source>
</evidence>
<organism evidence="3 4">
    <name type="scientific">Mycolicibacterium anyangense</name>
    <dbReference type="NCBI Taxonomy" id="1431246"/>
    <lineage>
        <taxon>Bacteria</taxon>
        <taxon>Bacillati</taxon>
        <taxon>Actinomycetota</taxon>
        <taxon>Actinomycetes</taxon>
        <taxon>Mycobacteriales</taxon>
        <taxon>Mycobacteriaceae</taxon>
        <taxon>Mycolicibacterium</taxon>
    </lineage>
</organism>
<keyword evidence="1" id="KW-0175">Coiled coil</keyword>
<dbReference type="Proteomes" id="UP000467249">
    <property type="component" value="Chromosome"/>
</dbReference>
<feature type="region of interest" description="Disordered" evidence="2">
    <location>
        <begin position="168"/>
        <end position="204"/>
    </location>
</feature>
<evidence type="ECO:0000313" key="3">
    <source>
        <dbReference type="EMBL" id="BBZ75760.1"/>
    </source>
</evidence>
<protein>
    <submittedName>
        <fullName evidence="3">Uncharacterized protein</fullName>
    </submittedName>
</protein>
<proteinExistence type="predicted"/>
<name>A0A6N4W1L2_9MYCO</name>
<reference evidence="3 4" key="1">
    <citation type="journal article" date="2019" name="Emerg. Microbes Infect.">
        <title>Comprehensive subspecies identification of 175 nontuberculous mycobacteria species based on 7547 genomic profiles.</title>
        <authorList>
            <person name="Matsumoto Y."/>
            <person name="Kinjo T."/>
            <person name="Motooka D."/>
            <person name="Nabeya D."/>
            <person name="Jung N."/>
            <person name="Uechi K."/>
            <person name="Horii T."/>
            <person name="Iida T."/>
            <person name="Fujita J."/>
            <person name="Nakamura S."/>
        </authorList>
    </citation>
    <scope>NUCLEOTIDE SEQUENCE [LARGE SCALE GENOMIC DNA]</scope>
    <source>
        <strain evidence="3 4">JCM 30275</strain>
    </source>
</reference>
<sequence length="363" mass="36321">MTLTVADIERWNADDVREVFHAATSRAQATFDAAQGLSTLPAFQTWGGVAAQAAKAAIGKTRQDLDAHGNEALAVADAARSAADNIERIKSELAGLKADAESLGMEIDPISDTVLPGPKVRNPMEAELKQAQLQPRLDKIVAEANLVDMALANAINMAAGMTRIPSDAPKGASASFGSPPRSLSDVLLPSQSETADPAKESGSHWIPTKTDVLIGTAGAVAGGTADGVRQAALNLINESPGTGPGKADPGLLKWLEDLKVGGVELRGISRVGGAVGAVSAIPAVMSDIHDGNSVPEAVTREAAGTGAALVAGGFFGAVATDAAAGAAIGSVIPGAGTAIGLVVGAVAGAAAAIGVSKLVEDLW</sequence>
<evidence type="ECO:0000256" key="1">
    <source>
        <dbReference type="SAM" id="Coils"/>
    </source>
</evidence>
<accession>A0A6N4W1L2</accession>
<feature type="coiled-coil region" evidence="1">
    <location>
        <begin position="79"/>
        <end position="106"/>
    </location>
</feature>
<dbReference type="RefSeq" id="WP_246224214.1">
    <property type="nucleotide sequence ID" value="NZ_AP022620.1"/>
</dbReference>
<evidence type="ECO:0000313" key="4">
    <source>
        <dbReference type="Proteomes" id="UP000467249"/>
    </source>
</evidence>
<dbReference type="AlphaFoldDB" id="A0A6N4W1L2"/>
<gene>
    <name evidence="3" type="ORF">MANY_10970</name>
</gene>
<dbReference type="KEGG" id="many:MANY_10970"/>
<dbReference type="EMBL" id="AP022620">
    <property type="protein sequence ID" value="BBZ75760.1"/>
    <property type="molecule type" value="Genomic_DNA"/>
</dbReference>
<keyword evidence="4" id="KW-1185">Reference proteome</keyword>